<comment type="caution">
    <text evidence="6">The sequence shown here is derived from an EMBL/GenBank/DDBJ whole genome shotgun (WGS) entry which is preliminary data.</text>
</comment>
<dbReference type="Gene3D" id="2.70.98.10">
    <property type="match status" value="1"/>
</dbReference>
<comment type="catalytic activity">
    <reaction evidence="5">
        <text>alpha-D-glucose = beta-D-glucose</text>
        <dbReference type="Rhea" id="RHEA:10264"/>
        <dbReference type="ChEBI" id="CHEBI:15903"/>
        <dbReference type="ChEBI" id="CHEBI:17925"/>
        <dbReference type="EC" id="5.1.3.3"/>
    </reaction>
</comment>
<dbReference type="Pfam" id="PF01263">
    <property type="entry name" value="Aldose_epim"/>
    <property type="match status" value="1"/>
</dbReference>
<dbReference type="PIRSF" id="PIRSF005096">
    <property type="entry name" value="GALM"/>
    <property type="match status" value="1"/>
</dbReference>
<dbReference type="NCBIfam" id="NF008277">
    <property type="entry name" value="PRK11055.1"/>
    <property type="match status" value="1"/>
</dbReference>
<keyword evidence="3 5" id="KW-0413">Isomerase</keyword>
<dbReference type="CDD" id="cd09019">
    <property type="entry name" value="galactose_mutarotase_like"/>
    <property type="match status" value="1"/>
</dbReference>
<dbReference type="InterPro" id="IPR008183">
    <property type="entry name" value="Aldose_1/G6P_1-epimerase"/>
</dbReference>
<name>A0ABT9E950_9PROT</name>
<sequence>MSITCKTYGGIVAALRVPDRVGHLDNVVLGLPRLEDYVTHSPYFGALIGRYGNRIAGGRFRLDGVDYRLNANDGPNSLHGGRAGFDRQVWSAEAIPSQQGLAVALTRQSPEGEEGYPGTLDVRVTYTLTETDEFRIDYEARTDRLTVLNLTSHGYFNLAGEGRGSIEGHELRLNARAYTPVDATLIPTGALDPVAGTPFDFTRPTPIGARLREGHPQLLAARGYDHNWVLDKAPGEFGLAARLRDPLSGRVMEIHTDQPGLQFYSGNFLDGTLVGSSARPYRQGDGLCLETQHFPNSPNLLAFPSTVLRPGEVFRSATLHRFLAE</sequence>
<dbReference type="InterPro" id="IPR011013">
    <property type="entry name" value="Gal_mutarotase_sf_dom"/>
</dbReference>
<dbReference type="PANTHER" id="PTHR10091">
    <property type="entry name" value="ALDOSE-1-EPIMERASE"/>
    <property type="match status" value="1"/>
</dbReference>
<reference evidence="6 7" key="1">
    <citation type="submission" date="2023-08" db="EMBL/GenBank/DDBJ databases">
        <title>The draft genome sequence of Paracraurococcus sp. LOR1-02.</title>
        <authorList>
            <person name="Kingkaew E."/>
            <person name="Tanasupawat S."/>
        </authorList>
    </citation>
    <scope>NUCLEOTIDE SEQUENCE [LARGE SCALE GENOMIC DNA]</scope>
    <source>
        <strain evidence="6 7">LOR1-02</strain>
    </source>
</reference>
<dbReference type="EMBL" id="JAUTWS010000055">
    <property type="protein sequence ID" value="MDO9712699.1"/>
    <property type="molecule type" value="Genomic_DNA"/>
</dbReference>
<evidence type="ECO:0000256" key="1">
    <source>
        <dbReference type="ARBA" id="ARBA00005028"/>
    </source>
</evidence>
<evidence type="ECO:0000256" key="4">
    <source>
        <dbReference type="ARBA" id="ARBA00023277"/>
    </source>
</evidence>
<comment type="similarity">
    <text evidence="2 5">Belongs to the aldose epimerase family.</text>
</comment>
<evidence type="ECO:0000256" key="2">
    <source>
        <dbReference type="ARBA" id="ARBA00006206"/>
    </source>
</evidence>
<dbReference type="RefSeq" id="WP_305107554.1">
    <property type="nucleotide sequence ID" value="NZ_JAUTWS010000055.1"/>
</dbReference>
<evidence type="ECO:0000256" key="3">
    <source>
        <dbReference type="ARBA" id="ARBA00023235"/>
    </source>
</evidence>
<dbReference type="PANTHER" id="PTHR10091:SF0">
    <property type="entry name" value="GALACTOSE MUTAROTASE"/>
    <property type="match status" value="1"/>
</dbReference>
<evidence type="ECO:0000256" key="5">
    <source>
        <dbReference type="PIRNR" id="PIRNR005096"/>
    </source>
</evidence>
<comment type="pathway">
    <text evidence="1 5">Carbohydrate metabolism; hexose metabolism.</text>
</comment>
<proteinExistence type="inferred from homology"/>
<keyword evidence="7" id="KW-1185">Reference proteome</keyword>
<dbReference type="EC" id="5.1.3.3" evidence="5"/>
<gene>
    <name evidence="6" type="ORF">Q7A36_30470</name>
</gene>
<protein>
    <recommendedName>
        <fullName evidence="5">Aldose 1-epimerase</fullName>
        <ecNumber evidence="5">5.1.3.3</ecNumber>
    </recommendedName>
</protein>
<dbReference type="Proteomes" id="UP001243009">
    <property type="component" value="Unassembled WGS sequence"/>
</dbReference>
<dbReference type="SUPFAM" id="SSF74650">
    <property type="entry name" value="Galactose mutarotase-like"/>
    <property type="match status" value="1"/>
</dbReference>
<dbReference type="InterPro" id="IPR015443">
    <property type="entry name" value="Aldose_1-epimerase"/>
</dbReference>
<evidence type="ECO:0000313" key="6">
    <source>
        <dbReference type="EMBL" id="MDO9712699.1"/>
    </source>
</evidence>
<dbReference type="InterPro" id="IPR047215">
    <property type="entry name" value="Galactose_mutarotase-like"/>
</dbReference>
<dbReference type="InterPro" id="IPR014718">
    <property type="entry name" value="GH-type_carb-bd"/>
</dbReference>
<keyword evidence="4 5" id="KW-0119">Carbohydrate metabolism</keyword>
<evidence type="ECO:0000313" key="7">
    <source>
        <dbReference type="Proteomes" id="UP001243009"/>
    </source>
</evidence>
<dbReference type="GO" id="GO:0016853">
    <property type="term" value="F:isomerase activity"/>
    <property type="evidence" value="ECO:0007669"/>
    <property type="project" value="UniProtKB-KW"/>
</dbReference>
<accession>A0ABT9E950</accession>
<organism evidence="6 7">
    <name type="scientific">Paracraurococcus lichenis</name>
    <dbReference type="NCBI Taxonomy" id="3064888"/>
    <lineage>
        <taxon>Bacteria</taxon>
        <taxon>Pseudomonadati</taxon>
        <taxon>Pseudomonadota</taxon>
        <taxon>Alphaproteobacteria</taxon>
        <taxon>Acetobacterales</taxon>
        <taxon>Roseomonadaceae</taxon>
        <taxon>Paracraurococcus</taxon>
    </lineage>
</organism>